<dbReference type="PANTHER" id="PTHR20968">
    <property type="entry name" value="ILGF DOMAIN-CONTAINING PROTEIN"/>
    <property type="match status" value="1"/>
</dbReference>
<evidence type="ECO:0000256" key="1">
    <source>
        <dbReference type="ARBA" id="ARBA00004613"/>
    </source>
</evidence>
<comment type="subcellular location">
    <subcellularLocation>
        <location evidence="1">Secreted</location>
    </subcellularLocation>
</comment>
<evidence type="ECO:0000256" key="4">
    <source>
        <dbReference type="ARBA" id="ARBA00022702"/>
    </source>
</evidence>
<evidence type="ECO:0000313" key="9">
    <source>
        <dbReference type="Proteomes" id="UP000007754"/>
    </source>
</evidence>
<keyword evidence="7" id="KW-0732">Signal</keyword>
<dbReference type="GeneTree" id="ENSGT00990000204555"/>
<evidence type="ECO:0008006" key="10">
    <source>
        <dbReference type="Google" id="ProtNLM"/>
    </source>
</evidence>
<dbReference type="Ensembl" id="ENSTGUT00000023628.1">
    <property type="protein sequence ID" value="ENSTGUP00000019829.1"/>
    <property type="gene ID" value="ENSTGUG00000021010.1"/>
</dbReference>
<dbReference type="AlphaFoldDB" id="A0A674GB98"/>
<dbReference type="InterPro" id="IPR051777">
    <property type="entry name" value="Insulin-like_neuro_ligands"/>
</dbReference>
<feature type="chain" id="PRO_5025401527" description="Insulin-like domain-containing protein" evidence="7">
    <location>
        <begin position="24"/>
        <end position="177"/>
    </location>
</feature>
<feature type="signal peptide" evidence="7">
    <location>
        <begin position="1"/>
        <end position="23"/>
    </location>
</feature>
<dbReference type="InterPro" id="IPR036438">
    <property type="entry name" value="Insulin-like_sf"/>
</dbReference>
<protein>
    <recommendedName>
        <fullName evidence="10">Insulin-like domain-containing protein</fullName>
    </recommendedName>
</protein>
<dbReference type="GO" id="GO:0001664">
    <property type="term" value="F:G protein-coupled receptor binding"/>
    <property type="evidence" value="ECO:0007669"/>
    <property type="project" value="TreeGrafter"/>
</dbReference>
<comment type="subunit">
    <text evidence="2">Heterodimer of a B chain and an A chain linked by two disulfide bonds.</text>
</comment>
<evidence type="ECO:0000313" key="8">
    <source>
        <dbReference type="Ensembl" id="ENSTGUP00000019829.1"/>
    </source>
</evidence>
<dbReference type="InParanoid" id="A0A674GB98"/>
<proteinExistence type="predicted"/>
<keyword evidence="4" id="KW-0372">Hormone</keyword>
<organism evidence="8 9">
    <name type="scientific">Taeniopygia guttata</name>
    <name type="common">Zebra finch</name>
    <name type="synonym">Poephila guttata</name>
    <dbReference type="NCBI Taxonomy" id="59729"/>
    <lineage>
        <taxon>Eukaryota</taxon>
        <taxon>Metazoa</taxon>
        <taxon>Chordata</taxon>
        <taxon>Craniata</taxon>
        <taxon>Vertebrata</taxon>
        <taxon>Euteleostomi</taxon>
        <taxon>Archelosauria</taxon>
        <taxon>Archosauria</taxon>
        <taxon>Dinosauria</taxon>
        <taxon>Saurischia</taxon>
        <taxon>Theropoda</taxon>
        <taxon>Coelurosauria</taxon>
        <taxon>Aves</taxon>
        <taxon>Neognathae</taxon>
        <taxon>Neoaves</taxon>
        <taxon>Telluraves</taxon>
        <taxon>Australaves</taxon>
        <taxon>Passeriformes</taxon>
        <taxon>Passeroidea</taxon>
        <taxon>Estrildidae</taxon>
        <taxon>Estrildinae</taxon>
        <taxon>Taeniopygia</taxon>
    </lineage>
</organism>
<keyword evidence="5" id="KW-1015">Disulfide bond</keyword>
<evidence type="ECO:0000256" key="2">
    <source>
        <dbReference type="ARBA" id="ARBA00011207"/>
    </source>
</evidence>
<dbReference type="Proteomes" id="UP000007754">
    <property type="component" value="Chromosome 8"/>
</dbReference>
<feature type="region of interest" description="Disordered" evidence="6">
    <location>
        <begin position="76"/>
        <end position="177"/>
    </location>
</feature>
<name>A0A674GB98_TAEGU</name>
<evidence type="ECO:0000256" key="5">
    <source>
        <dbReference type="ARBA" id="ARBA00023157"/>
    </source>
</evidence>
<dbReference type="GO" id="GO:0005179">
    <property type="term" value="F:hormone activity"/>
    <property type="evidence" value="ECO:0007669"/>
    <property type="project" value="UniProtKB-KW"/>
</dbReference>
<reference evidence="8" key="2">
    <citation type="submission" date="2025-08" db="UniProtKB">
        <authorList>
            <consortium name="Ensembl"/>
        </authorList>
    </citation>
    <scope>IDENTIFICATION</scope>
</reference>
<evidence type="ECO:0000256" key="7">
    <source>
        <dbReference type="SAM" id="SignalP"/>
    </source>
</evidence>
<dbReference type="SUPFAM" id="SSF56994">
    <property type="entry name" value="Insulin-like"/>
    <property type="match status" value="1"/>
</dbReference>
<evidence type="ECO:0000256" key="6">
    <source>
        <dbReference type="SAM" id="MobiDB-lite"/>
    </source>
</evidence>
<reference evidence="8" key="3">
    <citation type="submission" date="2025-09" db="UniProtKB">
        <authorList>
            <consortium name="Ensembl"/>
        </authorList>
    </citation>
    <scope>IDENTIFICATION</scope>
</reference>
<evidence type="ECO:0000256" key="3">
    <source>
        <dbReference type="ARBA" id="ARBA00022525"/>
    </source>
</evidence>
<keyword evidence="9" id="KW-1185">Reference proteome</keyword>
<keyword evidence="3" id="KW-0964">Secreted</keyword>
<dbReference type="CDD" id="cd04365">
    <property type="entry name" value="IlGF_relaxin_like"/>
    <property type="match status" value="1"/>
</dbReference>
<sequence>MRGTVLALGCLALLLLLARGGEGEGNKVRLCGRDFIRAVVFTCGGSRWRRHQDLRGEYSPSPPGCSCLWGLRGPGASQGHPRGIPGASRGHPGGIPGGIPRDGEAAHPLLPSIPAAPAPAPPKSLQLQSNQSMGCARVPSPCTLSGSPSWAILQKKNNSDQDFPSSPEEQDPRQGCH</sequence>
<accession>A0A674GB98</accession>
<reference evidence="8 9" key="1">
    <citation type="journal article" date="2010" name="Nature">
        <title>The genome of a songbird.</title>
        <authorList>
            <person name="Warren W.C."/>
            <person name="Clayton D.F."/>
            <person name="Ellegren H."/>
            <person name="Arnold A.P."/>
            <person name="Hillier L.W."/>
            <person name="Kunstner A."/>
            <person name="Searle S."/>
            <person name="White S."/>
            <person name="Vilella A.J."/>
            <person name="Fairley S."/>
            <person name="Heger A."/>
            <person name="Kong L."/>
            <person name="Ponting C.P."/>
            <person name="Jarvis E.D."/>
            <person name="Mello C.V."/>
            <person name="Minx P."/>
            <person name="Lovell P."/>
            <person name="Velho T.A."/>
            <person name="Ferris M."/>
            <person name="Balakrishnan C.N."/>
            <person name="Sinha S."/>
            <person name="Blatti C."/>
            <person name="London S.E."/>
            <person name="Li Y."/>
            <person name="Lin Y.C."/>
            <person name="George J."/>
            <person name="Sweedler J."/>
            <person name="Southey B."/>
            <person name="Gunaratne P."/>
            <person name="Watson M."/>
            <person name="Nam K."/>
            <person name="Backstrom N."/>
            <person name="Smeds L."/>
            <person name="Nabholz B."/>
            <person name="Itoh Y."/>
            <person name="Whitney O."/>
            <person name="Pfenning A.R."/>
            <person name="Howard J."/>
            <person name="Volker M."/>
            <person name="Skinner B.M."/>
            <person name="Griffin D.K."/>
            <person name="Ye L."/>
            <person name="McLaren W.M."/>
            <person name="Flicek P."/>
            <person name="Quesada V."/>
            <person name="Velasco G."/>
            <person name="Lopez-Otin C."/>
            <person name="Puente X.S."/>
            <person name="Olender T."/>
            <person name="Lancet D."/>
            <person name="Smit A.F."/>
            <person name="Hubley R."/>
            <person name="Konkel M.K."/>
            <person name="Walker J.A."/>
            <person name="Batzer M.A."/>
            <person name="Gu W."/>
            <person name="Pollock D.D."/>
            <person name="Chen L."/>
            <person name="Cheng Z."/>
            <person name="Eichler E.E."/>
            <person name="Stapley J."/>
            <person name="Slate J."/>
            <person name="Ekblom R."/>
            <person name="Birkhead T."/>
            <person name="Burke T."/>
            <person name="Burt D."/>
            <person name="Scharff C."/>
            <person name="Adam I."/>
            <person name="Richard H."/>
            <person name="Sultan M."/>
            <person name="Soldatov A."/>
            <person name="Lehrach H."/>
            <person name="Edwards S.V."/>
            <person name="Yang S.P."/>
            <person name="Li X."/>
            <person name="Graves T."/>
            <person name="Fulton L."/>
            <person name="Nelson J."/>
            <person name="Chinwalla A."/>
            <person name="Hou S."/>
            <person name="Mardis E.R."/>
            <person name="Wilson R.K."/>
        </authorList>
    </citation>
    <scope>NUCLEOTIDE SEQUENCE [LARGE SCALE GENOMIC DNA]</scope>
</reference>
<dbReference type="GO" id="GO:0005576">
    <property type="term" value="C:extracellular region"/>
    <property type="evidence" value="ECO:0007669"/>
    <property type="project" value="UniProtKB-SubCell"/>
</dbReference>